<reference evidence="1 2" key="1">
    <citation type="submission" date="2020-10" db="EMBL/GenBank/DDBJ databases">
        <title>Sequencing the genomes of 1000 actinobacteria strains.</title>
        <authorList>
            <person name="Klenk H.-P."/>
        </authorList>
    </citation>
    <scope>NUCLEOTIDE SEQUENCE [LARGE SCALE GENOMIC DNA]</scope>
    <source>
        <strain evidence="1 2">DSM 43173</strain>
    </source>
</reference>
<proteinExistence type="predicted"/>
<protein>
    <submittedName>
        <fullName evidence="1">Uncharacterized protein</fullName>
    </submittedName>
</protein>
<sequence length="84" mass="9469">MTATGVPYPWQALAEIQGPVIAVSDWMRAVPDQIRALDRPAMDVARHRRVRAVRRPRVRAQALRGDPRSITDAVLKGVEETSRR</sequence>
<dbReference type="EMBL" id="JADBEK010000001">
    <property type="protein sequence ID" value="MBE1584354.1"/>
    <property type="molecule type" value="Genomic_DNA"/>
</dbReference>
<name>A0ABR9LUM9_9ACTN</name>
<accession>A0ABR9LUM9</accession>
<evidence type="ECO:0000313" key="1">
    <source>
        <dbReference type="EMBL" id="MBE1584354.1"/>
    </source>
</evidence>
<gene>
    <name evidence="1" type="ORF">H4W80_002612</name>
</gene>
<organism evidence="1 2">
    <name type="scientific">Nonomuraea angiospora</name>
    <dbReference type="NCBI Taxonomy" id="46172"/>
    <lineage>
        <taxon>Bacteria</taxon>
        <taxon>Bacillati</taxon>
        <taxon>Actinomycetota</taxon>
        <taxon>Actinomycetes</taxon>
        <taxon>Streptosporangiales</taxon>
        <taxon>Streptosporangiaceae</taxon>
        <taxon>Nonomuraea</taxon>
    </lineage>
</organism>
<comment type="caution">
    <text evidence="1">The sequence shown here is derived from an EMBL/GenBank/DDBJ whole genome shotgun (WGS) entry which is preliminary data.</text>
</comment>
<dbReference type="Proteomes" id="UP000633509">
    <property type="component" value="Unassembled WGS sequence"/>
</dbReference>
<evidence type="ECO:0000313" key="2">
    <source>
        <dbReference type="Proteomes" id="UP000633509"/>
    </source>
</evidence>
<dbReference type="InterPro" id="IPR009014">
    <property type="entry name" value="Transketo_C/PFOR_II"/>
</dbReference>
<dbReference type="RefSeq" id="WP_192785299.1">
    <property type="nucleotide sequence ID" value="NZ_JADBEK010000001.1"/>
</dbReference>
<dbReference type="Gene3D" id="3.40.50.920">
    <property type="match status" value="1"/>
</dbReference>
<keyword evidence="2" id="KW-1185">Reference proteome</keyword>